<keyword evidence="1" id="KW-1133">Transmembrane helix</keyword>
<organism evidence="2">
    <name type="scientific">freshwater metagenome</name>
    <dbReference type="NCBI Taxonomy" id="449393"/>
    <lineage>
        <taxon>unclassified sequences</taxon>
        <taxon>metagenomes</taxon>
        <taxon>ecological metagenomes</taxon>
    </lineage>
</organism>
<proteinExistence type="predicted"/>
<dbReference type="Pfam" id="PF09656">
    <property type="entry name" value="PGPGW"/>
    <property type="match status" value="1"/>
</dbReference>
<evidence type="ECO:0000256" key="1">
    <source>
        <dbReference type="SAM" id="Phobius"/>
    </source>
</evidence>
<name>A0A6J5Z1Q3_9ZZZZ</name>
<dbReference type="EMBL" id="CAESAJ010000029">
    <property type="protein sequence ID" value="CAB4334160.1"/>
    <property type="molecule type" value="Genomic_DNA"/>
</dbReference>
<dbReference type="InterPro" id="IPR019099">
    <property type="entry name" value="Uncharacterised_PGPGW_TM"/>
</dbReference>
<evidence type="ECO:0000313" key="2">
    <source>
        <dbReference type="EMBL" id="CAB4334160.1"/>
    </source>
</evidence>
<sequence>MRFNNDRLYEQYRNSREGARASRTLDVAWRTVVLVVGSSILGLGVFFIVFPGPGWATIWVGLLVLATEFRWAGRLLSPLQSAMGSMSQIARNPKHQQRRMNILLAVTMVAVFASYLYIAQYGVSLDGLFALRQWFRGLW</sequence>
<feature type="transmembrane region" description="Helical" evidence="1">
    <location>
        <begin position="100"/>
        <end position="118"/>
    </location>
</feature>
<reference evidence="2" key="1">
    <citation type="submission" date="2020-05" db="EMBL/GenBank/DDBJ databases">
        <authorList>
            <person name="Chiriac C."/>
            <person name="Salcher M."/>
            <person name="Ghai R."/>
            <person name="Kavagutti S V."/>
        </authorList>
    </citation>
    <scope>NUCLEOTIDE SEQUENCE</scope>
</reference>
<keyword evidence="1" id="KW-0472">Membrane</keyword>
<dbReference type="AlphaFoldDB" id="A0A6J5Z1Q3"/>
<keyword evidence="1" id="KW-0812">Transmembrane</keyword>
<feature type="transmembrane region" description="Helical" evidence="1">
    <location>
        <begin position="27"/>
        <end position="50"/>
    </location>
</feature>
<feature type="transmembrane region" description="Helical" evidence="1">
    <location>
        <begin position="56"/>
        <end position="79"/>
    </location>
</feature>
<gene>
    <name evidence="2" type="ORF">UFOPK3770_00435</name>
</gene>
<protein>
    <submittedName>
        <fullName evidence="2">Unannotated protein</fullName>
    </submittedName>
</protein>
<accession>A0A6J5Z1Q3</accession>